<dbReference type="EMBL" id="GL732656">
    <property type="protein sequence ID" value="EFX68381.1"/>
    <property type="molecule type" value="Genomic_DNA"/>
</dbReference>
<keyword evidence="3" id="KW-1185">Reference proteome</keyword>
<proteinExistence type="predicted"/>
<dbReference type="AlphaFoldDB" id="E9HIL9"/>
<sequence>MVKFILDGGAQKGIEKVEPQVREQGSLQDGHSAGLQNGNPRGLQVGEQDGVAQPGLQQVQRQVQVVKRGRHQQGAL</sequence>
<evidence type="ECO:0000313" key="3">
    <source>
        <dbReference type="Proteomes" id="UP000000305"/>
    </source>
</evidence>
<name>E9HIL9_DAPPU</name>
<protein>
    <submittedName>
        <fullName evidence="2">Uncharacterized protein</fullName>
    </submittedName>
</protein>
<dbReference type="HOGENOM" id="CLU_2656958_0_0_1"/>
<evidence type="ECO:0000313" key="2">
    <source>
        <dbReference type="EMBL" id="EFX68381.1"/>
    </source>
</evidence>
<dbReference type="KEGG" id="dpx:DAPPUDRAFT_330126"/>
<dbReference type="Proteomes" id="UP000000305">
    <property type="component" value="Unassembled WGS sequence"/>
</dbReference>
<organism evidence="2 3">
    <name type="scientific">Daphnia pulex</name>
    <name type="common">Water flea</name>
    <dbReference type="NCBI Taxonomy" id="6669"/>
    <lineage>
        <taxon>Eukaryota</taxon>
        <taxon>Metazoa</taxon>
        <taxon>Ecdysozoa</taxon>
        <taxon>Arthropoda</taxon>
        <taxon>Crustacea</taxon>
        <taxon>Branchiopoda</taxon>
        <taxon>Diplostraca</taxon>
        <taxon>Cladocera</taxon>
        <taxon>Anomopoda</taxon>
        <taxon>Daphniidae</taxon>
        <taxon>Daphnia</taxon>
    </lineage>
</organism>
<reference evidence="2 3" key="1">
    <citation type="journal article" date="2011" name="Science">
        <title>The ecoresponsive genome of Daphnia pulex.</title>
        <authorList>
            <person name="Colbourne J.K."/>
            <person name="Pfrender M.E."/>
            <person name="Gilbert D."/>
            <person name="Thomas W.K."/>
            <person name="Tucker A."/>
            <person name="Oakley T.H."/>
            <person name="Tokishita S."/>
            <person name="Aerts A."/>
            <person name="Arnold G.J."/>
            <person name="Basu M.K."/>
            <person name="Bauer D.J."/>
            <person name="Caceres C.E."/>
            <person name="Carmel L."/>
            <person name="Casola C."/>
            <person name="Choi J.H."/>
            <person name="Detter J.C."/>
            <person name="Dong Q."/>
            <person name="Dusheyko S."/>
            <person name="Eads B.D."/>
            <person name="Frohlich T."/>
            <person name="Geiler-Samerotte K.A."/>
            <person name="Gerlach D."/>
            <person name="Hatcher P."/>
            <person name="Jogdeo S."/>
            <person name="Krijgsveld J."/>
            <person name="Kriventseva E.V."/>
            <person name="Kultz D."/>
            <person name="Laforsch C."/>
            <person name="Lindquist E."/>
            <person name="Lopez J."/>
            <person name="Manak J.R."/>
            <person name="Muller J."/>
            <person name="Pangilinan J."/>
            <person name="Patwardhan R.P."/>
            <person name="Pitluck S."/>
            <person name="Pritham E.J."/>
            <person name="Rechtsteiner A."/>
            <person name="Rho M."/>
            <person name="Rogozin I.B."/>
            <person name="Sakarya O."/>
            <person name="Salamov A."/>
            <person name="Schaack S."/>
            <person name="Shapiro H."/>
            <person name="Shiga Y."/>
            <person name="Skalitzky C."/>
            <person name="Smith Z."/>
            <person name="Souvorov A."/>
            <person name="Sung W."/>
            <person name="Tang Z."/>
            <person name="Tsuchiya D."/>
            <person name="Tu H."/>
            <person name="Vos H."/>
            <person name="Wang M."/>
            <person name="Wolf Y.I."/>
            <person name="Yamagata H."/>
            <person name="Yamada T."/>
            <person name="Ye Y."/>
            <person name="Shaw J.R."/>
            <person name="Andrews J."/>
            <person name="Crease T.J."/>
            <person name="Tang H."/>
            <person name="Lucas S.M."/>
            <person name="Robertson H.M."/>
            <person name="Bork P."/>
            <person name="Koonin E.V."/>
            <person name="Zdobnov E.M."/>
            <person name="Grigoriev I.V."/>
            <person name="Lynch M."/>
            <person name="Boore J.L."/>
        </authorList>
    </citation>
    <scope>NUCLEOTIDE SEQUENCE [LARGE SCALE GENOMIC DNA]</scope>
</reference>
<evidence type="ECO:0000256" key="1">
    <source>
        <dbReference type="SAM" id="MobiDB-lite"/>
    </source>
</evidence>
<feature type="region of interest" description="Disordered" evidence="1">
    <location>
        <begin position="15"/>
        <end position="47"/>
    </location>
</feature>
<feature type="compositionally biased region" description="Polar residues" evidence="1">
    <location>
        <begin position="23"/>
        <end position="39"/>
    </location>
</feature>
<gene>
    <name evidence="2" type="ORF">DAPPUDRAFT_330126</name>
</gene>
<dbReference type="InParanoid" id="E9HIL9"/>
<accession>E9HIL9</accession>